<feature type="domain" description="FUZ/MON1/HPS1 first Longin" evidence="6">
    <location>
        <begin position="145"/>
        <end position="270"/>
    </location>
</feature>
<keyword evidence="4" id="KW-0926">Vacuole</keyword>
<dbReference type="InterPro" id="IPR043970">
    <property type="entry name" value="FUZ/MON1/HPS1_longin_3"/>
</dbReference>
<dbReference type="InterPro" id="IPR004353">
    <property type="entry name" value="Mon1"/>
</dbReference>
<evidence type="ECO:0000259" key="7">
    <source>
        <dbReference type="Pfam" id="PF19037"/>
    </source>
</evidence>
<keyword evidence="4" id="KW-0072">Autophagy</keyword>
<evidence type="ECO:0000256" key="2">
    <source>
        <dbReference type="ARBA" id="ARBA00008968"/>
    </source>
</evidence>
<dbReference type="GO" id="GO:0000329">
    <property type="term" value="C:fungal-type vacuole membrane"/>
    <property type="evidence" value="ECO:0007669"/>
    <property type="project" value="TreeGrafter"/>
</dbReference>
<comment type="function">
    <text evidence="4">Required for multiple vacuole delivery pathways including the cytoplasm to vacuole transport (Cvt), autophagy, pexophagy and endocytosis.</text>
</comment>
<keyword evidence="4" id="KW-0653">Protein transport</keyword>
<comment type="caution">
    <text evidence="9">The sequence shown here is derived from an EMBL/GenBank/DDBJ whole genome shotgun (WGS) entry which is preliminary data.</text>
</comment>
<dbReference type="Proteomes" id="UP000449547">
    <property type="component" value="Unassembled WGS sequence"/>
</dbReference>
<dbReference type="PANTHER" id="PTHR13027:SF7">
    <property type="entry name" value="VACUOLAR FUSION PROTEIN MON1 HOMOLOG"/>
    <property type="match status" value="1"/>
</dbReference>
<sequence>MTEPPPADLRPVSQVTALEVPGKLISPALVSRKSQTCVAGVSDVSVNGDIGDDEIGAETTSTHSYGANSSARGDEGDDELAEMLSGLMSQAQPSPHTPQRISYLDVGIVPKSVLPQRRILPDEAQYYDELIAVNKSTEKFEGKLKQVFVISAAGKPIYSLHGDDEAVMGYMGVITTLISTFHDGSWHQNLRTVSWGTTQIAIKSASPLYVVAISKLAHESASTLCRQLDAVYSYFLMVLSKPTIDRNFQNRMNYDLRKVLTPLDYETLDNMCMALTYGYSGKFDAGNVADFDYFISEYLGECLQNVKVAKSVRSKVNSVIASCKRIKDDSSSSDAQSVFSLLPEGPGAPEHNKLLASELLFVLITSGTDKVVSYSHPRNHHLTNEDLQILFRIIGCRHDAVDSAKESWIPLCMPRFNPNGFLYAYISRFELGVPAQPFTIVLFSGNKNTFGEMSKTAHYIISKLKEIPRLPDEVGLSNQLSISRDIKVPYIKHFIYKVRKYNQFIMSNPEHLADFDGNFGLSLSYYYATLHNTKTTTEHAPNRKFSYLRWPGGMTGFMLIDDSSEFYCICDEFITSQELIKNCLKIIKWCEDNNNRLFVGSGEVF</sequence>
<feature type="domain" description="FUZ/MON1/HPS1 second Longin" evidence="7">
    <location>
        <begin position="358"/>
        <end position="457"/>
    </location>
</feature>
<proteinExistence type="inferred from homology"/>
<evidence type="ECO:0000256" key="4">
    <source>
        <dbReference type="RuleBase" id="RU367048"/>
    </source>
</evidence>
<accession>A0A642UPU8</accession>
<dbReference type="OrthoDB" id="272411at2759"/>
<feature type="domain" description="FUZ/MON1/HPS1 third Longin" evidence="8">
    <location>
        <begin position="491"/>
        <end position="592"/>
    </location>
</feature>
<dbReference type="OMA" id="QQPFNAK"/>
<dbReference type="InterPro" id="IPR043971">
    <property type="entry name" value="FUZ/MON1/HPS1_longin_2"/>
</dbReference>
<evidence type="ECO:0000256" key="5">
    <source>
        <dbReference type="SAM" id="MobiDB-lite"/>
    </source>
</evidence>
<dbReference type="VEuPathDB" id="FungiDB:DIURU_002470"/>
<evidence type="ECO:0000259" key="6">
    <source>
        <dbReference type="Pfam" id="PF19036"/>
    </source>
</evidence>
<dbReference type="GO" id="GO:0006914">
    <property type="term" value="P:autophagy"/>
    <property type="evidence" value="ECO:0007669"/>
    <property type="project" value="UniProtKB-UniRule"/>
</dbReference>
<name>A0A642UPU8_DIURU</name>
<dbReference type="GO" id="GO:0016192">
    <property type="term" value="P:vesicle-mediated transport"/>
    <property type="evidence" value="ECO:0007669"/>
    <property type="project" value="InterPro"/>
</dbReference>
<dbReference type="Pfam" id="PF19037">
    <property type="entry name" value="Fuz_longin_2"/>
    <property type="match status" value="1"/>
</dbReference>
<dbReference type="GO" id="GO:0032585">
    <property type="term" value="C:multivesicular body membrane"/>
    <property type="evidence" value="ECO:0007669"/>
    <property type="project" value="UniProtKB-SubCell"/>
</dbReference>
<dbReference type="GO" id="GO:0035658">
    <property type="term" value="C:Mon1-Ccz1 complex"/>
    <property type="evidence" value="ECO:0007669"/>
    <property type="project" value="TreeGrafter"/>
</dbReference>
<reference evidence="9 10" key="1">
    <citation type="submission" date="2019-07" db="EMBL/GenBank/DDBJ databases">
        <title>Genome assembly of two rare yeast pathogens: Diutina rugosa and Trichomonascus ciferrii.</title>
        <authorList>
            <person name="Mixao V."/>
            <person name="Saus E."/>
            <person name="Hansen A."/>
            <person name="Lass-Flor C."/>
            <person name="Gabaldon T."/>
        </authorList>
    </citation>
    <scope>NUCLEOTIDE SEQUENCE [LARGE SCALE GENOMIC DNA]</scope>
    <source>
        <strain evidence="9 10">CBS 613</strain>
    </source>
</reference>
<feature type="region of interest" description="Disordered" evidence="5">
    <location>
        <begin position="50"/>
        <end position="77"/>
    </location>
</feature>
<dbReference type="EMBL" id="SWFT01000069">
    <property type="protein sequence ID" value="KAA8903308.1"/>
    <property type="molecule type" value="Genomic_DNA"/>
</dbReference>
<keyword evidence="4" id="KW-0813">Transport</keyword>
<keyword evidence="10" id="KW-1185">Reference proteome</keyword>
<gene>
    <name evidence="9" type="ORF">DIURU_002470</name>
</gene>
<evidence type="ECO:0000313" key="10">
    <source>
        <dbReference type="Proteomes" id="UP000449547"/>
    </source>
</evidence>
<dbReference type="RefSeq" id="XP_034012722.1">
    <property type="nucleotide sequence ID" value="XM_034155125.1"/>
</dbReference>
<evidence type="ECO:0000256" key="3">
    <source>
        <dbReference type="ARBA" id="ARBA00018132"/>
    </source>
</evidence>
<keyword evidence="4" id="KW-0472">Membrane</keyword>
<feature type="compositionally biased region" description="Polar residues" evidence="5">
    <location>
        <begin position="58"/>
        <end position="71"/>
    </location>
</feature>
<keyword evidence="4" id="KW-0967">Endosome</keyword>
<evidence type="ECO:0000256" key="1">
    <source>
        <dbReference type="ARBA" id="ARBA00004380"/>
    </source>
</evidence>
<evidence type="ECO:0000313" key="9">
    <source>
        <dbReference type="EMBL" id="KAA8903308.1"/>
    </source>
</evidence>
<comment type="subcellular location">
    <subcellularLocation>
        <location evidence="4">Endosome</location>
        <location evidence="4">Multivesicular body membrane</location>
        <topology evidence="4">Peripheral membrane protein</topology>
    </subcellularLocation>
    <subcellularLocation>
        <location evidence="1 4">Prevacuolar compartment membrane</location>
        <topology evidence="1 4">Peripheral membrane protein</topology>
    </subcellularLocation>
    <subcellularLocation>
        <location evidence="4">Vacuole membrane</location>
        <topology evidence="4">Peripheral membrane protein</topology>
    </subcellularLocation>
</comment>
<dbReference type="InterPro" id="IPR043972">
    <property type="entry name" value="FUZ/MON1/HPS1_longin_1"/>
</dbReference>
<dbReference type="AlphaFoldDB" id="A0A642UPU8"/>
<dbReference type="Pfam" id="PF19038">
    <property type="entry name" value="Fuz_longin_3"/>
    <property type="match status" value="1"/>
</dbReference>
<evidence type="ECO:0000259" key="8">
    <source>
        <dbReference type="Pfam" id="PF19038"/>
    </source>
</evidence>
<dbReference type="Pfam" id="PF19036">
    <property type="entry name" value="Fuz_longin_1"/>
    <property type="match status" value="1"/>
</dbReference>
<dbReference type="PANTHER" id="PTHR13027">
    <property type="entry name" value="SAND PROTEIN-RELATED"/>
    <property type="match status" value="1"/>
</dbReference>
<dbReference type="PRINTS" id="PR01546">
    <property type="entry name" value="YEAST73DUF"/>
</dbReference>
<organism evidence="9 10">
    <name type="scientific">Diutina rugosa</name>
    <name type="common">Yeast</name>
    <name type="synonym">Candida rugosa</name>
    <dbReference type="NCBI Taxonomy" id="5481"/>
    <lineage>
        <taxon>Eukaryota</taxon>
        <taxon>Fungi</taxon>
        <taxon>Dikarya</taxon>
        <taxon>Ascomycota</taxon>
        <taxon>Saccharomycotina</taxon>
        <taxon>Pichiomycetes</taxon>
        <taxon>Debaryomycetaceae</taxon>
        <taxon>Diutina</taxon>
    </lineage>
</organism>
<comment type="similarity">
    <text evidence="2 4">Belongs to the MON1/SAND family.</text>
</comment>
<dbReference type="GeneID" id="54781121"/>
<dbReference type="GO" id="GO:0006623">
    <property type="term" value="P:protein targeting to vacuole"/>
    <property type="evidence" value="ECO:0007669"/>
    <property type="project" value="UniProtKB-UniRule"/>
</dbReference>
<protein>
    <recommendedName>
        <fullName evidence="3 4">Vacuolar fusion protein MON1</fullName>
    </recommendedName>
</protein>